<comment type="caution">
    <text evidence="1">The sequence shown here is derived from an EMBL/GenBank/DDBJ whole genome shotgun (WGS) entry which is preliminary data.</text>
</comment>
<proteinExistence type="predicted"/>
<sequence>MRTNIEIDDALMAEALQRSGLKTKRDVVQFVLNRYVNIERQREALEGLRGLGWDGDLDAMRTDDPVREWG</sequence>
<gene>
    <name evidence="1" type="ORF">SR41_11080</name>
</gene>
<accession>A0A0D1MHU7</accession>
<dbReference type="AlphaFoldDB" id="A0A0D1MHU7"/>
<protein>
    <submittedName>
        <fullName evidence="1">Antitoxin</fullName>
    </submittedName>
</protein>
<dbReference type="InterPro" id="IPR019239">
    <property type="entry name" value="VapB_antitoxin"/>
</dbReference>
<organism evidence="1 2">
    <name type="scientific">Sphingomonas melonis</name>
    <dbReference type="NCBI Taxonomy" id="152682"/>
    <lineage>
        <taxon>Bacteria</taxon>
        <taxon>Pseudomonadati</taxon>
        <taxon>Pseudomonadota</taxon>
        <taxon>Alphaproteobacteria</taxon>
        <taxon>Sphingomonadales</taxon>
        <taxon>Sphingomonadaceae</taxon>
        <taxon>Sphingomonas</taxon>
    </lineage>
</organism>
<evidence type="ECO:0000313" key="1">
    <source>
        <dbReference type="EMBL" id="KIU27171.1"/>
    </source>
</evidence>
<evidence type="ECO:0000313" key="2">
    <source>
        <dbReference type="Proteomes" id="UP000033203"/>
    </source>
</evidence>
<dbReference type="Proteomes" id="UP000033203">
    <property type="component" value="Unassembled WGS sequence"/>
</dbReference>
<dbReference type="PATRIC" id="fig|1549858.7.peg.3642"/>
<reference evidence="1 2" key="1">
    <citation type="submission" date="2015-01" db="EMBL/GenBank/DDBJ databases">
        <title>Genome of Sphingomonas taxi strain 30a.</title>
        <authorList>
            <person name="Eevers N."/>
            <person name="Van Hamme J."/>
            <person name="Bottos E."/>
            <person name="Weyens N."/>
            <person name="Vangronsveld J."/>
        </authorList>
    </citation>
    <scope>NUCLEOTIDE SEQUENCE [LARGE SCALE GENOMIC DNA]</scope>
    <source>
        <strain evidence="1 2">30a</strain>
    </source>
</reference>
<name>A0A0D1MHU7_9SPHN</name>
<dbReference type="EMBL" id="JXTP01000052">
    <property type="protein sequence ID" value="KIU27171.1"/>
    <property type="molecule type" value="Genomic_DNA"/>
</dbReference>
<dbReference type="Pfam" id="PF09957">
    <property type="entry name" value="VapB_antitoxin"/>
    <property type="match status" value="1"/>
</dbReference>